<accession>A0AC58S5S3</accession>
<keyword evidence="1" id="KW-1185">Reference proteome</keyword>
<evidence type="ECO:0000313" key="2">
    <source>
        <dbReference type="RefSeq" id="XP_075080338.1"/>
    </source>
</evidence>
<gene>
    <name evidence="2" type="primary">LOC142165857</name>
</gene>
<protein>
    <submittedName>
        <fullName evidence="2">Uncharacterized protein LOC142165857</fullName>
    </submittedName>
</protein>
<evidence type="ECO:0000313" key="1">
    <source>
        <dbReference type="Proteomes" id="UP000790787"/>
    </source>
</evidence>
<proteinExistence type="predicted"/>
<organism evidence="1 2">
    <name type="scientific">Nicotiana tabacum</name>
    <name type="common">Common tobacco</name>
    <dbReference type="NCBI Taxonomy" id="4097"/>
    <lineage>
        <taxon>Eukaryota</taxon>
        <taxon>Viridiplantae</taxon>
        <taxon>Streptophyta</taxon>
        <taxon>Embryophyta</taxon>
        <taxon>Tracheophyta</taxon>
        <taxon>Spermatophyta</taxon>
        <taxon>Magnoliopsida</taxon>
        <taxon>eudicotyledons</taxon>
        <taxon>Gunneridae</taxon>
        <taxon>Pentapetalae</taxon>
        <taxon>asterids</taxon>
        <taxon>lamiids</taxon>
        <taxon>Solanales</taxon>
        <taxon>Solanaceae</taxon>
        <taxon>Nicotianoideae</taxon>
        <taxon>Nicotianeae</taxon>
        <taxon>Nicotiana</taxon>
    </lineage>
</organism>
<reference evidence="2" key="2">
    <citation type="submission" date="2025-08" db="UniProtKB">
        <authorList>
            <consortium name="RefSeq"/>
        </authorList>
    </citation>
    <scope>IDENTIFICATION</scope>
    <source>
        <tissue evidence="2">Leaf</tissue>
    </source>
</reference>
<name>A0AC58S5S3_TOBAC</name>
<sequence length="199" mass="23059">MRIFQLHREIATISQGMDSVSMYFTKLKELRAMVPSTNSKEYTDHLQLQKLLQLLSRLNDSYAQARRQILMKSVEPTLNQAYALVVEDESQRNTSGTSHTGLNSIAERNDITTLWSLVARGGSMYKNKRNFNIYCEFCKIKGHSKENYYQLIGYPADFKGRRNQYKELLVVIKLLLVINTKGQMMQIMEAPLRLEEIVI</sequence>
<dbReference type="Proteomes" id="UP000790787">
    <property type="component" value="Chromosome 11"/>
</dbReference>
<dbReference type="RefSeq" id="XP_075080338.1">
    <property type="nucleotide sequence ID" value="XM_075224237.1"/>
</dbReference>
<reference evidence="1" key="1">
    <citation type="journal article" date="2014" name="Nat. Commun.">
        <title>The tobacco genome sequence and its comparison with those of tomato and potato.</title>
        <authorList>
            <person name="Sierro N."/>
            <person name="Battey J.N."/>
            <person name="Ouadi S."/>
            <person name="Bakaher N."/>
            <person name="Bovet L."/>
            <person name="Willig A."/>
            <person name="Goepfert S."/>
            <person name="Peitsch M.C."/>
            <person name="Ivanov N.V."/>
        </authorList>
    </citation>
    <scope>NUCLEOTIDE SEQUENCE [LARGE SCALE GENOMIC DNA]</scope>
</reference>